<sequence length="160" mass="18002">MTTTMPQHDFRLRLNAFGRLIFTSPDGEEYQGVLPVRAFPISAADEGLSIVAANGQELVWIDHLSDLADDTRMLVEQELARREFIPEINQITRVSSYSTPSIWTVATNRGEASFTLKGEEDIRRLAGAALLIADNHGVHFVIRDLHNLDKASRKILDRFL</sequence>
<name>A0A840S116_9BURK</name>
<evidence type="ECO:0000313" key="2">
    <source>
        <dbReference type="EMBL" id="MBB5202320.1"/>
    </source>
</evidence>
<dbReference type="Pfam" id="PF08909">
    <property type="entry name" value="DUF1854"/>
    <property type="match status" value="1"/>
</dbReference>
<proteinExistence type="predicted"/>
<keyword evidence="3" id="KW-1185">Reference proteome</keyword>
<organism evidence="2 3">
    <name type="scientific">Glaciimonas immobilis</name>
    <dbReference type="NCBI Taxonomy" id="728004"/>
    <lineage>
        <taxon>Bacteria</taxon>
        <taxon>Pseudomonadati</taxon>
        <taxon>Pseudomonadota</taxon>
        <taxon>Betaproteobacteria</taxon>
        <taxon>Burkholderiales</taxon>
        <taxon>Oxalobacteraceae</taxon>
        <taxon>Glaciimonas</taxon>
    </lineage>
</organism>
<dbReference type="InterPro" id="IPR015005">
    <property type="entry name" value="DUF1854"/>
</dbReference>
<reference evidence="2 3" key="1">
    <citation type="submission" date="2020-08" db="EMBL/GenBank/DDBJ databases">
        <title>Genomic Encyclopedia of Type Strains, Phase IV (KMG-IV): sequencing the most valuable type-strain genomes for metagenomic binning, comparative biology and taxonomic classification.</title>
        <authorList>
            <person name="Goeker M."/>
        </authorList>
    </citation>
    <scope>NUCLEOTIDE SEQUENCE [LARGE SCALE GENOMIC DNA]</scope>
    <source>
        <strain evidence="2 3">DSM 23240</strain>
    </source>
</reference>
<gene>
    <name evidence="2" type="ORF">HNR39_004184</name>
</gene>
<evidence type="ECO:0000259" key="1">
    <source>
        <dbReference type="Pfam" id="PF08909"/>
    </source>
</evidence>
<dbReference type="Proteomes" id="UP000571084">
    <property type="component" value="Unassembled WGS sequence"/>
</dbReference>
<protein>
    <recommendedName>
        <fullName evidence="1">DUF1854 domain-containing protein</fullName>
    </recommendedName>
</protein>
<dbReference type="EMBL" id="JACHHQ010000013">
    <property type="protein sequence ID" value="MBB5202320.1"/>
    <property type="molecule type" value="Genomic_DNA"/>
</dbReference>
<comment type="caution">
    <text evidence="2">The sequence shown here is derived from an EMBL/GenBank/DDBJ whole genome shotgun (WGS) entry which is preliminary data.</text>
</comment>
<dbReference type="AlphaFoldDB" id="A0A840S116"/>
<feature type="domain" description="DUF1854" evidence="1">
    <location>
        <begin position="30"/>
        <end position="159"/>
    </location>
</feature>
<evidence type="ECO:0000313" key="3">
    <source>
        <dbReference type="Proteomes" id="UP000571084"/>
    </source>
</evidence>
<accession>A0A840S116</accession>
<dbReference type="RefSeq" id="WP_245182472.1">
    <property type="nucleotide sequence ID" value="NZ_JAAOZT010000014.1"/>
</dbReference>